<dbReference type="PANTHER" id="PTHR24221">
    <property type="entry name" value="ATP-BINDING CASSETTE SUB-FAMILY B"/>
    <property type="match status" value="1"/>
</dbReference>
<dbReference type="GO" id="GO:0140359">
    <property type="term" value="F:ABC-type transporter activity"/>
    <property type="evidence" value="ECO:0007669"/>
    <property type="project" value="InterPro"/>
</dbReference>
<feature type="transmembrane region" description="Helical" evidence="9">
    <location>
        <begin position="176"/>
        <end position="196"/>
    </location>
</feature>
<dbReference type="InterPro" id="IPR039421">
    <property type="entry name" value="Type_1_exporter"/>
</dbReference>
<dbReference type="EMBL" id="MVGR01000004">
    <property type="protein sequence ID" value="OPF17748.1"/>
    <property type="molecule type" value="Genomic_DNA"/>
</dbReference>
<feature type="domain" description="ABC transmembrane type-1" evidence="11">
    <location>
        <begin position="21"/>
        <end position="322"/>
    </location>
</feature>
<evidence type="ECO:0000256" key="2">
    <source>
        <dbReference type="ARBA" id="ARBA00022448"/>
    </source>
</evidence>
<evidence type="ECO:0000256" key="1">
    <source>
        <dbReference type="ARBA" id="ARBA00004651"/>
    </source>
</evidence>
<dbReference type="GO" id="GO:0005524">
    <property type="term" value="F:ATP binding"/>
    <property type="evidence" value="ECO:0007669"/>
    <property type="project" value="UniProtKB-KW"/>
</dbReference>
<feature type="transmembrane region" description="Helical" evidence="9">
    <location>
        <begin position="21"/>
        <end position="44"/>
    </location>
</feature>
<dbReference type="SUPFAM" id="SSF90123">
    <property type="entry name" value="ABC transporter transmembrane region"/>
    <property type="match status" value="1"/>
</dbReference>
<accession>A0A1V4BTJ9</accession>
<keyword evidence="8 9" id="KW-0472">Membrane</keyword>
<dbReference type="InterPro" id="IPR036640">
    <property type="entry name" value="ABC1_TM_sf"/>
</dbReference>
<dbReference type="SMART" id="SM00382">
    <property type="entry name" value="AAA"/>
    <property type="match status" value="1"/>
</dbReference>
<dbReference type="PANTHER" id="PTHR24221:SF654">
    <property type="entry name" value="ATP-BINDING CASSETTE SUB-FAMILY B MEMBER 6"/>
    <property type="match status" value="1"/>
</dbReference>
<evidence type="ECO:0000313" key="13">
    <source>
        <dbReference type="Proteomes" id="UP000189835"/>
    </source>
</evidence>
<reference evidence="12 13" key="1">
    <citation type="submission" date="2017-02" db="EMBL/GenBank/DDBJ databases">
        <title>Genome sequence of Microcystis aeruginosa KW.</title>
        <authorList>
            <person name="Oh H.-M."/>
            <person name="Ahn C.-Y."/>
            <person name="Jeong H."/>
            <person name="Srivastava A."/>
            <person name="Lee H.-G."/>
            <person name="Kang S.-R."/>
        </authorList>
    </citation>
    <scope>NUCLEOTIDE SEQUENCE [LARGE SCALE GENOMIC DNA]</scope>
    <source>
        <strain evidence="12 13">KW</strain>
    </source>
</reference>
<keyword evidence="6 12" id="KW-0067">ATP-binding</keyword>
<evidence type="ECO:0000256" key="4">
    <source>
        <dbReference type="ARBA" id="ARBA00022692"/>
    </source>
</evidence>
<keyword evidence="5" id="KW-0547">Nucleotide-binding</keyword>
<dbReference type="GO" id="GO:0034040">
    <property type="term" value="F:ATPase-coupled lipid transmembrane transporter activity"/>
    <property type="evidence" value="ECO:0007669"/>
    <property type="project" value="TreeGrafter"/>
</dbReference>
<sequence length="598" mass="67504">MISYLSKVWYLLKGVRKQLPWLIITFIFSSILEVLGISLIAPFLNLASNPSYIQKIPVLDWSYIKFGFQSPGQFVALLGLVIAIIYCFRSLLYFLSQFYIRDFCNIQRGQLFTRLLKAYLTVRYTFHLQRNTSSFIKNIVLETHHFLHNCLLPLLSSISNLIVLTVLIWLLAQTNILLLIMLLGIILPISLLFYQFRHKFKQWGQKSSEANQEMIRLLNHGLGSIKETRIIGCESYFLAQMKVQAQKYARVDTLSHTAQMLPRILTETLLVLVVMFFISISQLFLKQNFQEITSTLAVFAIASIRLIPAASQLIAAIGQLQTGTHAVEVLYSDLKEADKEVTTQPLLSFDNFVGSKSSRTSTMSFNNLVDLKHLTYRYPNTSKLAIENISLSLKKGESIALIGKSGAGKTTLVDVILGLLIPESGDIQVDGVSIYDNIRSWQNLIGYIPQSIFLTDDTIERNIAFGVPDSLIDRERLQQAIASAQLTELVEQLPHGIKTEVGERGVRLSGGQRQRVGIARALYHQREILVLDEATAALDNETERLVNESIQSLAGTRTLIIIAHRLSTVEHCDRVYLMEKGRMVKSGSYQDVVDKQLT</sequence>
<keyword evidence="4 9" id="KW-0812">Transmembrane</keyword>
<evidence type="ECO:0000313" key="12">
    <source>
        <dbReference type="EMBL" id="OPF17748.1"/>
    </source>
</evidence>
<evidence type="ECO:0000259" key="10">
    <source>
        <dbReference type="PROSITE" id="PS50893"/>
    </source>
</evidence>
<dbReference type="InterPro" id="IPR017871">
    <property type="entry name" value="ABC_transporter-like_CS"/>
</dbReference>
<feature type="domain" description="ABC transporter" evidence="10">
    <location>
        <begin position="369"/>
        <end position="598"/>
    </location>
</feature>
<dbReference type="PROSITE" id="PS50893">
    <property type="entry name" value="ABC_TRANSPORTER_2"/>
    <property type="match status" value="1"/>
</dbReference>
<evidence type="ECO:0000256" key="9">
    <source>
        <dbReference type="SAM" id="Phobius"/>
    </source>
</evidence>
<feature type="transmembrane region" description="Helical" evidence="9">
    <location>
        <begin position="74"/>
        <end position="95"/>
    </location>
</feature>
<evidence type="ECO:0000256" key="3">
    <source>
        <dbReference type="ARBA" id="ARBA00022475"/>
    </source>
</evidence>
<dbReference type="InterPro" id="IPR027417">
    <property type="entry name" value="P-loop_NTPase"/>
</dbReference>
<proteinExistence type="predicted"/>
<dbReference type="GO" id="GO:0005886">
    <property type="term" value="C:plasma membrane"/>
    <property type="evidence" value="ECO:0007669"/>
    <property type="project" value="UniProtKB-SubCell"/>
</dbReference>
<dbReference type="Proteomes" id="UP000189835">
    <property type="component" value="Unassembled WGS sequence"/>
</dbReference>
<evidence type="ECO:0000256" key="6">
    <source>
        <dbReference type="ARBA" id="ARBA00022840"/>
    </source>
</evidence>
<dbReference type="SUPFAM" id="SSF52540">
    <property type="entry name" value="P-loop containing nucleoside triphosphate hydrolases"/>
    <property type="match status" value="1"/>
</dbReference>
<evidence type="ECO:0000256" key="8">
    <source>
        <dbReference type="ARBA" id="ARBA00023136"/>
    </source>
</evidence>
<dbReference type="Pfam" id="PF00005">
    <property type="entry name" value="ABC_tran"/>
    <property type="match status" value="1"/>
</dbReference>
<feature type="transmembrane region" description="Helical" evidence="9">
    <location>
        <begin position="146"/>
        <end position="170"/>
    </location>
</feature>
<dbReference type="InterPro" id="IPR003439">
    <property type="entry name" value="ABC_transporter-like_ATP-bd"/>
</dbReference>
<keyword evidence="7 9" id="KW-1133">Transmembrane helix</keyword>
<protein>
    <submittedName>
        <fullName evidence="12">ABC transporter ATP-binding protein</fullName>
    </submittedName>
</protein>
<comment type="subcellular location">
    <subcellularLocation>
        <location evidence="1">Cell membrane</location>
        <topology evidence="1">Multi-pass membrane protein</topology>
    </subcellularLocation>
</comment>
<dbReference type="PROSITE" id="PS00211">
    <property type="entry name" value="ABC_TRANSPORTER_1"/>
    <property type="match status" value="1"/>
</dbReference>
<dbReference type="Gene3D" id="1.20.1560.10">
    <property type="entry name" value="ABC transporter type 1, transmembrane domain"/>
    <property type="match status" value="1"/>
</dbReference>
<dbReference type="FunFam" id="3.40.50.300:FF:000299">
    <property type="entry name" value="ABC transporter ATP-binding protein/permease"/>
    <property type="match status" value="1"/>
</dbReference>
<evidence type="ECO:0000259" key="11">
    <source>
        <dbReference type="PROSITE" id="PS50929"/>
    </source>
</evidence>
<feature type="transmembrane region" description="Helical" evidence="9">
    <location>
        <begin position="264"/>
        <end position="285"/>
    </location>
</feature>
<dbReference type="InterPro" id="IPR011527">
    <property type="entry name" value="ABC1_TM_dom"/>
</dbReference>
<dbReference type="AlphaFoldDB" id="A0A1V4BTJ9"/>
<name>A0A1V4BTJ9_MICAE</name>
<dbReference type="RefSeq" id="WP_079208814.1">
    <property type="nucleotide sequence ID" value="NZ_MVGR01000004.1"/>
</dbReference>
<keyword evidence="3" id="KW-1003">Cell membrane</keyword>
<comment type="caution">
    <text evidence="12">The sequence shown here is derived from an EMBL/GenBank/DDBJ whole genome shotgun (WGS) entry which is preliminary data.</text>
</comment>
<dbReference type="Gene3D" id="3.40.50.300">
    <property type="entry name" value="P-loop containing nucleotide triphosphate hydrolases"/>
    <property type="match status" value="1"/>
</dbReference>
<evidence type="ECO:0000256" key="7">
    <source>
        <dbReference type="ARBA" id="ARBA00022989"/>
    </source>
</evidence>
<dbReference type="GO" id="GO:0016887">
    <property type="term" value="F:ATP hydrolysis activity"/>
    <property type="evidence" value="ECO:0007669"/>
    <property type="project" value="InterPro"/>
</dbReference>
<keyword evidence="2" id="KW-0813">Transport</keyword>
<gene>
    <name evidence="12" type="ORF">B1L04_17775</name>
</gene>
<dbReference type="PROSITE" id="PS50929">
    <property type="entry name" value="ABC_TM1F"/>
    <property type="match status" value="1"/>
</dbReference>
<organism evidence="12 13">
    <name type="scientific">Microcystis aeruginosa KW</name>
    <dbReference type="NCBI Taxonomy" id="1960155"/>
    <lineage>
        <taxon>Bacteria</taxon>
        <taxon>Bacillati</taxon>
        <taxon>Cyanobacteriota</taxon>
        <taxon>Cyanophyceae</taxon>
        <taxon>Oscillatoriophycideae</taxon>
        <taxon>Chroococcales</taxon>
        <taxon>Microcystaceae</taxon>
        <taxon>Microcystis</taxon>
    </lineage>
</organism>
<evidence type="ECO:0000256" key="5">
    <source>
        <dbReference type="ARBA" id="ARBA00022741"/>
    </source>
</evidence>
<dbReference type="InterPro" id="IPR003593">
    <property type="entry name" value="AAA+_ATPase"/>
</dbReference>